<proteinExistence type="predicted"/>
<evidence type="ECO:0000256" key="4">
    <source>
        <dbReference type="ARBA" id="ARBA00023163"/>
    </source>
</evidence>
<evidence type="ECO:0000256" key="2">
    <source>
        <dbReference type="ARBA" id="ARBA00023015"/>
    </source>
</evidence>
<dbReference type="GO" id="GO:0000976">
    <property type="term" value="F:transcription cis-regulatory region binding"/>
    <property type="evidence" value="ECO:0007669"/>
    <property type="project" value="TreeGrafter"/>
</dbReference>
<dbReference type="InterPro" id="IPR001647">
    <property type="entry name" value="HTH_TetR"/>
</dbReference>
<dbReference type="PANTHER" id="PTHR30055">
    <property type="entry name" value="HTH-TYPE TRANSCRIPTIONAL REGULATOR RUTR"/>
    <property type="match status" value="1"/>
</dbReference>
<evidence type="ECO:0000256" key="1">
    <source>
        <dbReference type="ARBA" id="ARBA00022491"/>
    </source>
</evidence>
<keyword evidence="8" id="KW-1185">Reference proteome</keyword>
<sequence length="202" mass="21619">MSRPSKRAERRLDILEAARGVAVREGAAGTTLRAIATAAGMEPSAVLYYFDGLGDIIEELVFSASDRFIDTITRAVGAVESPVDRMLAAIRAGATGGIEGHESRILYEFWAAGIRDERLNDADHALDRRQAAIYRRIIDDGVAAGMFQPRLDYDEAAVALVGLEDGLVMDILAGTKSSDEVVALIVSVAEAMLGAQLRTQPA</sequence>
<reference evidence="7 8" key="1">
    <citation type="journal article" date="2014" name="J. Microbiol.">
        <title>Diaminobutyricibacter tongyongensis gen. nov., sp. nov. and Homoserinibacter gongjuensis gen. nov., sp. nov. belong to the family Microbacteriaceae.</title>
        <authorList>
            <person name="Kim S.J."/>
            <person name="Ahn J.H."/>
            <person name="Weon H.Y."/>
            <person name="Hamada M."/>
            <person name="Suzuki K."/>
            <person name="Kwon S.W."/>
        </authorList>
    </citation>
    <scope>NUCLEOTIDE SEQUENCE [LARGE SCALE GENOMIC DNA]</scope>
    <source>
        <strain evidence="7 8">NBRC 108724</strain>
    </source>
</reference>
<keyword evidence="1" id="KW-0678">Repressor</keyword>
<keyword evidence="4" id="KW-0804">Transcription</keyword>
<dbReference type="Pfam" id="PF13977">
    <property type="entry name" value="TetR_C_6"/>
    <property type="match status" value="1"/>
</dbReference>
<dbReference type="InterPro" id="IPR009057">
    <property type="entry name" value="Homeodomain-like_sf"/>
</dbReference>
<name>A0A6L9XXC4_9MICO</name>
<dbReference type="SUPFAM" id="SSF46689">
    <property type="entry name" value="Homeodomain-like"/>
    <property type="match status" value="1"/>
</dbReference>
<evidence type="ECO:0000256" key="5">
    <source>
        <dbReference type="PROSITE-ProRule" id="PRU00335"/>
    </source>
</evidence>
<dbReference type="InterPro" id="IPR039538">
    <property type="entry name" value="BetI_C"/>
</dbReference>
<keyword evidence="2" id="KW-0805">Transcription regulation</keyword>
<dbReference type="PROSITE" id="PS50977">
    <property type="entry name" value="HTH_TETR_2"/>
    <property type="match status" value="1"/>
</dbReference>
<dbReference type="SUPFAM" id="SSF48498">
    <property type="entry name" value="Tetracyclin repressor-like, C-terminal domain"/>
    <property type="match status" value="1"/>
</dbReference>
<dbReference type="Proteomes" id="UP000474967">
    <property type="component" value="Unassembled WGS sequence"/>
</dbReference>
<dbReference type="Gene3D" id="1.10.357.10">
    <property type="entry name" value="Tetracycline Repressor, domain 2"/>
    <property type="match status" value="1"/>
</dbReference>
<protein>
    <submittedName>
        <fullName evidence="7">TetR/AcrR family transcriptional regulator</fullName>
    </submittedName>
</protein>
<dbReference type="EMBL" id="JAAGWY010000002">
    <property type="protein sequence ID" value="NEN05895.1"/>
    <property type="molecule type" value="Genomic_DNA"/>
</dbReference>
<organism evidence="7 8">
    <name type="scientific">Leifsonia tongyongensis</name>
    <dbReference type="NCBI Taxonomy" id="1268043"/>
    <lineage>
        <taxon>Bacteria</taxon>
        <taxon>Bacillati</taxon>
        <taxon>Actinomycetota</taxon>
        <taxon>Actinomycetes</taxon>
        <taxon>Micrococcales</taxon>
        <taxon>Microbacteriaceae</taxon>
        <taxon>Leifsonia</taxon>
    </lineage>
</organism>
<feature type="DNA-binding region" description="H-T-H motif" evidence="5">
    <location>
        <begin position="31"/>
        <end position="50"/>
    </location>
</feature>
<feature type="domain" description="HTH tetR-type" evidence="6">
    <location>
        <begin position="8"/>
        <end position="68"/>
    </location>
</feature>
<evidence type="ECO:0000313" key="8">
    <source>
        <dbReference type="Proteomes" id="UP000474967"/>
    </source>
</evidence>
<dbReference type="Pfam" id="PF00440">
    <property type="entry name" value="TetR_N"/>
    <property type="match status" value="1"/>
</dbReference>
<evidence type="ECO:0000259" key="6">
    <source>
        <dbReference type="PROSITE" id="PS50977"/>
    </source>
</evidence>
<evidence type="ECO:0000313" key="7">
    <source>
        <dbReference type="EMBL" id="NEN05895.1"/>
    </source>
</evidence>
<dbReference type="RefSeq" id="WP_163289280.1">
    <property type="nucleotide sequence ID" value="NZ_JAAGWY010000002.1"/>
</dbReference>
<dbReference type="PANTHER" id="PTHR30055:SF234">
    <property type="entry name" value="HTH-TYPE TRANSCRIPTIONAL REGULATOR BETI"/>
    <property type="match status" value="1"/>
</dbReference>
<comment type="caution">
    <text evidence="7">The sequence shown here is derived from an EMBL/GenBank/DDBJ whole genome shotgun (WGS) entry which is preliminary data.</text>
</comment>
<keyword evidence="3 5" id="KW-0238">DNA-binding</keyword>
<gene>
    <name evidence="7" type="ORF">G3T36_08410</name>
</gene>
<dbReference type="InterPro" id="IPR050109">
    <property type="entry name" value="HTH-type_TetR-like_transc_reg"/>
</dbReference>
<dbReference type="InterPro" id="IPR036271">
    <property type="entry name" value="Tet_transcr_reg_TetR-rel_C_sf"/>
</dbReference>
<accession>A0A6L9XXC4</accession>
<dbReference type="GO" id="GO:0003700">
    <property type="term" value="F:DNA-binding transcription factor activity"/>
    <property type="evidence" value="ECO:0007669"/>
    <property type="project" value="TreeGrafter"/>
</dbReference>
<dbReference type="AlphaFoldDB" id="A0A6L9XXC4"/>
<evidence type="ECO:0000256" key="3">
    <source>
        <dbReference type="ARBA" id="ARBA00023125"/>
    </source>
</evidence>